<keyword evidence="6" id="KW-1185">Reference proteome</keyword>
<dbReference type="GO" id="GO:0006979">
    <property type="term" value="P:response to oxidative stress"/>
    <property type="evidence" value="ECO:0007669"/>
    <property type="project" value="InterPro"/>
</dbReference>
<evidence type="ECO:0000256" key="4">
    <source>
        <dbReference type="ARBA" id="ARBA00023180"/>
    </source>
</evidence>
<reference evidence="5 6" key="1">
    <citation type="submission" date="2018-04" db="EMBL/GenBank/DDBJ databases">
        <authorList>
            <person name="Zhang X."/>
            <person name="Yuan J."/>
            <person name="Li F."/>
            <person name="Xiang J."/>
        </authorList>
    </citation>
    <scope>NUCLEOTIDE SEQUENCE [LARGE SCALE GENOMIC DNA]</scope>
    <source>
        <tissue evidence="5">Muscle</tissue>
    </source>
</reference>
<protein>
    <submittedName>
        <fullName evidence="5">Peroxidase</fullName>
    </submittedName>
</protein>
<evidence type="ECO:0000256" key="2">
    <source>
        <dbReference type="ARBA" id="ARBA00022525"/>
    </source>
</evidence>
<dbReference type="Gene3D" id="1.10.640.10">
    <property type="entry name" value="Haem peroxidase domain superfamily, animal type"/>
    <property type="match status" value="1"/>
</dbReference>
<proteinExistence type="predicted"/>
<dbReference type="Pfam" id="PF03098">
    <property type="entry name" value="An_peroxidase"/>
    <property type="match status" value="1"/>
</dbReference>
<name>A0A423SCV4_PENVA</name>
<evidence type="ECO:0000313" key="6">
    <source>
        <dbReference type="Proteomes" id="UP000283509"/>
    </source>
</evidence>
<dbReference type="InterPro" id="IPR019791">
    <property type="entry name" value="Haem_peroxidase_animal"/>
</dbReference>
<dbReference type="STRING" id="6689.A0A423SCV4"/>
<evidence type="ECO:0000256" key="3">
    <source>
        <dbReference type="ARBA" id="ARBA00022559"/>
    </source>
</evidence>
<keyword evidence="3 5" id="KW-0575">Peroxidase</keyword>
<keyword evidence="4" id="KW-0325">Glycoprotein</keyword>
<dbReference type="GO" id="GO:0004601">
    <property type="term" value="F:peroxidase activity"/>
    <property type="evidence" value="ECO:0007669"/>
    <property type="project" value="UniProtKB-KW"/>
</dbReference>
<evidence type="ECO:0000313" key="5">
    <source>
        <dbReference type="EMBL" id="ROT62047.1"/>
    </source>
</evidence>
<dbReference type="GO" id="GO:0005576">
    <property type="term" value="C:extracellular region"/>
    <property type="evidence" value="ECO:0007669"/>
    <property type="project" value="UniProtKB-SubCell"/>
</dbReference>
<dbReference type="SUPFAM" id="SSF48113">
    <property type="entry name" value="Heme-dependent peroxidases"/>
    <property type="match status" value="1"/>
</dbReference>
<organism evidence="5 6">
    <name type="scientific">Penaeus vannamei</name>
    <name type="common">Whiteleg shrimp</name>
    <name type="synonym">Litopenaeus vannamei</name>
    <dbReference type="NCBI Taxonomy" id="6689"/>
    <lineage>
        <taxon>Eukaryota</taxon>
        <taxon>Metazoa</taxon>
        <taxon>Ecdysozoa</taxon>
        <taxon>Arthropoda</taxon>
        <taxon>Crustacea</taxon>
        <taxon>Multicrustacea</taxon>
        <taxon>Malacostraca</taxon>
        <taxon>Eumalacostraca</taxon>
        <taxon>Eucarida</taxon>
        <taxon>Decapoda</taxon>
        <taxon>Dendrobranchiata</taxon>
        <taxon>Penaeoidea</taxon>
        <taxon>Penaeidae</taxon>
        <taxon>Penaeus</taxon>
    </lineage>
</organism>
<dbReference type="GO" id="GO:0020037">
    <property type="term" value="F:heme binding"/>
    <property type="evidence" value="ECO:0007669"/>
    <property type="project" value="InterPro"/>
</dbReference>
<sequence>MESGDYLVRGMVGTRLKPIDLKLVDITLDRLFEKLGVPHSGEDLFARNVARGRDHGIASYTTYRQFCGLGQAANFDDLRNAMPDEAIESFRQVYASVHDIDLYVGGLAEKVLPGALVGPTLACIIAFQFLNSKRGDRFWYENKEAGFSYVQLHAIRSTASFANIMCENMAENFDHSIPPQALRLPCNRKNPLIPCSRLHKLDLNLWAEKPTFLPKPCTYMSTVYRPGAPVSVSPCLACVCHADGKVGGERGAWRVSNLLQCKPVHRGCEYPGLDEYCKLFCDEGVYRN</sequence>
<dbReference type="PANTHER" id="PTHR11475:SF4">
    <property type="entry name" value="CHORION PEROXIDASE"/>
    <property type="match status" value="1"/>
</dbReference>
<dbReference type="InterPro" id="IPR037120">
    <property type="entry name" value="Haem_peroxidase_sf_animal"/>
</dbReference>
<comment type="subcellular location">
    <subcellularLocation>
        <location evidence="1">Secreted</location>
    </subcellularLocation>
</comment>
<dbReference type="InterPro" id="IPR010255">
    <property type="entry name" value="Haem_peroxidase_sf"/>
</dbReference>
<dbReference type="PROSITE" id="PS50292">
    <property type="entry name" value="PEROXIDASE_3"/>
    <property type="match status" value="1"/>
</dbReference>
<comment type="caution">
    <text evidence="5">The sequence shown here is derived from an EMBL/GenBank/DDBJ whole genome shotgun (WGS) entry which is preliminary data.</text>
</comment>
<evidence type="ECO:0000256" key="1">
    <source>
        <dbReference type="ARBA" id="ARBA00004613"/>
    </source>
</evidence>
<reference evidence="5 6" key="2">
    <citation type="submission" date="2019-01" db="EMBL/GenBank/DDBJ databases">
        <title>The decoding of complex shrimp genome reveals the adaptation for benthos swimmer, frequently molting mechanism and breeding impact on genome.</title>
        <authorList>
            <person name="Sun Y."/>
            <person name="Gao Y."/>
            <person name="Yu Y."/>
        </authorList>
    </citation>
    <scope>NUCLEOTIDE SEQUENCE [LARGE SCALE GENOMIC DNA]</scope>
    <source>
        <tissue evidence="5">Muscle</tissue>
    </source>
</reference>
<dbReference type="OrthoDB" id="823504at2759"/>
<dbReference type="Proteomes" id="UP000283509">
    <property type="component" value="Unassembled WGS sequence"/>
</dbReference>
<accession>A0A423SCV4</accession>
<dbReference type="EMBL" id="QCYY01003856">
    <property type="protein sequence ID" value="ROT62047.1"/>
    <property type="molecule type" value="Genomic_DNA"/>
</dbReference>
<keyword evidence="2" id="KW-0964">Secreted</keyword>
<keyword evidence="3 5" id="KW-0560">Oxidoreductase</keyword>
<dbReference type="PANTHER" id="PTHR11475">
    <property type="entry name" value="OXIDASE/PEROXIDASE"/>
    <property type="match status" value="1"/>
</dbReference>
<dbReference type="AlphaFoldDB" id="A0A423SCV4"/>
<gene>
    <name evidence="5" type="ORF">C7M84_020124</name>
</gene>